<dbReference type="Proteomes" id="UP001234989">
    <property type="component" value="Chromosome 5"/>
</dbReference>
<protein>
    <submittedName>
        <fullName evidence="1">Uncharacterized protein</fullName>
    </submittedName>
</protein>
<name>A0AAF0QUH1_SOLVR</name>
<accession>A0AAF0QUH1</accession>
<reference evidence="1" key="1">
    <citation type="submission" date="2023-08" db="EMBL/GenBank/DDBJ databases">
        <title>A de novo genome assembly of Solanum verrucosum Schlechtendal, a Mexican diploid species geographically isolated from the other diploid A-genome species in potato relatives.</title>
        <authorList>
            <person name="Hosaka K."/>
        </authorList>
    </citation>
    <scope>NUCLEOTIDE SEQUENCE</scope>
    <source>
        <tissue evidence="1">Young leaves</tissue>
    </source>
</reference>
<organism evidence="1 2">
    <name type="scientific">Solanum verrucosum</name>
    <dbReference type="NCBI Taxonomy" id="315347"/>
    <lineage>
        <taxon>Eukaryota</taxon>
        <taxon>Viridiplantae</taxon>
        <taxon>Streptophyta</taxon>
        <taxon>Embryophyta</taxon>
        <taxon>Tracheophyta</taxon>
        <taxon>Spermatophyta</taxon>
        <taxon>Magnoliopsida</taxon>
        <taxon>eudicotyledons</taxon>
        <taxon>Gunneridae</taxon>
        <taxon>Pentapetalae</taxon>
        <taxon>asterids</taxon>
        <taxon>lamiids</taxon>
        <taxon>Solanales</taxon>
        <taxon>Solanaceae</taxon>
        <taxon>Solanoideae</taxon>
        <taxon>Solaneae</taxon>
        <taxon>Solanum</taxon>
    </lineage>
</organism>
<evidence type="ECO:0000313" key="2">
    <source>
        <dbReference type="Proteomes" id="UP001234989"/>
    </source>
</evidence>
<evidence type="ECO:0000313" key="1">
    <source>
        <dbReference type="EMBL" id="WMV29608.1"/>
    </source>
</evidence>
<gene>
    <name evidence="1" type="ORF">MTR67_022993</name>
</gene>
<keyword evidence="2" id="KW-1185">Reference proteome</keyword>
<sequence>MRRKVRSLSNLYRRIPKCASSSVSADP</sequence>
<dbReference type="EMBL" id="CP133616">
    <property type="protein sequence ID" value="WMV29608.1"/>
    <property type="molecule type" value="Genomic_DNA"/>
</dbReference>
<dbReference type="AlphaFoldDB" id="A0AAF0QUH1"/>
<proteinExistence type="predicted"/>